<reference evidence="6" key="2">
    <citation type="submission" date="2020-09" db="EMBL/GenBank/DDBJ databases">
        <authorList>
            <person name="Sun Q."/>
            <person name="Zhou Y."/>
        </authorList>
    </citation>
    <scope>NUCLEOTIDE SEQUENCE</scope>
    <source>
        <strain evidence="6">CGMCC 4.7368</strain>
    </source>
</reference>
<dbReference type="EMBL" id="BMNH01000001">
    <property type="protein sequence ID" value="GGO60904.1"/>
    <property type="molecule type" value="Genomic_DNA"/>
</dbReference>
<evidence type="ECO:0000256" key="1">
    <source>
        <dbReference type="ARBA" id="ARBA00010466"/>
    </source>
</evidence>
<name>A0A917YN56_9ACTN</name>
<dbReference type="Gene3D" id="3.40.50.1360">
    <property type="match status" value="1"/>
</dbReference>
<dbReference type="SUPFAM" id="SSF46689">
    <property type="entry name" value="Homeodomain-like"/>
    <property type="match status" value="1"/>
</dbReference>
<evidence type="ECO:0000256" key="2">
    <source>
        <dbReference type="ARBA" id="ARBA00023015"/>
    </source>
</evidence>
<evidence type="ECO:0000313" key="6">
    <source>
        <dbReference type="EMBL" id="GGO60904.1"/>
    </source>
</evidence>
<keyword evidence="4" id="KW-0804">Transcription</keyword>
<dbReference type="RefSeq" id="WP_225261925.1">
    <property type="nucleotide sequence ID" value="NZ_BMNH01000001.1"/>
</dbReference>
<keyword evidence="2" id="KW-0805">Transcription regulation</keyword>
<keyword evidence="7" id="KW-1185">Reference proteome</keyword>
<proteinExistence type="inferred from homology"/>
<evidence type="ECO:0000313" key="7">
    <source>
        <dbReference type="Proteomes" id="UP000646523"/>
    </source>
</evidence>
<comment type="caution">
    <text evidence="6">The sequence shown here is derived from an EMBL/GenBank/DDBJ whole genome shotgun (WGS) entry which is preliminary data.</text>
</comment>
<dbReference type="InterPro" id="IPR009057">
    <property type="entry name" value="Homeodomain-like_sf"/>
</dbReference>
<dbReference type="SUPFAM" id="SSF100950">
    <property type="entry name" value="NagB/RpiA/CoA transferase-like"/>
    <property type="match status" value="1"/>
</dbReference>
<feature type="domain" description="Sugar-binding" evidence="5">
    <location>
        <begin position="70"/>
        <end position="319"/>
    </location>
</feature>
<dbReference type="GO" id="GO:0003677">
    <property type="term" value="F:DNA binding"/>
    <property type="evidence" value="ECO:0007669"/>
    <property type="project" value="UniProtKB-KW"/>
</dbReference>
<gene>
    <name evidence="6" type="ORF">GCM10012289_01870</name>
</gene>
<keyword evidence="3 6" id="KW-0238">DNA-binding</keyword>
<comment type="similarity">
    <text evidence="1">Belongs to the SorC transcriptional regulatory family.</text>
</comment>
<dbReference type="PANTHER" id="PTHR34294:SF1">
    <property type="entry name" value="TRANSCRIPTIONAL REGULATOR LSRR"/>
    <property type="match status" value="1"/>
</dbReference>
<sequence length="323" mass="34700">MIGRTGTESRDSVTMIVQVARMYHEQNMTQPAIAEQLRISQSRVSRWLKQAVEMGIVRTVVLPPEGVYPELEEQLVRKYGLRQALVVESSGDERSTMWALGAAAATYLEATLTNGARVGFSSWSETLLATVDSMVPLKRRRAESIVQIMGGVGQPAAQLKATELTFRLARIVGGTPMFLPTPGIVATPSAREALFQDPNVVETAAAWESLTDVLVGIGSVTPSPLLQVSGNAVSEAQMRTLRELGAVGDVAMRFFDADGRPIDTEFNDLVVGIGVEALLKTPRRVGIAGGARKFEAIRGALRGGWVDVIVTDLVNAQALAADN</sequence>
<dbReference type="Proteomes" id="UP000646523">
    <property type="component" value="Unassembled WGS sequence"/>
</dbReference>
<dbReference type="InterPro" id="IPR051054">
    <property type="entry name" value="SorC_transcr_regulators"/>
</dbReference>
<dbReference type="InterPro" id="IPR037171">
    <property type="entry name" value="NagB/RpiA_transferase-like"/>
</dbReference>
<dbReference type="InterPro" id="IPR007324">
    <property type="entry name" value="Sugar-bd_dom_put"/>
</dbReference>
<dbReference type="PANTHER" id="PTHR34294">
    <property type="entry name" value="TRANSCRIPTIONAL REGULATOR-RELATED"/>
    <property type="match status" value="1"/>
</dbReference>
<evidence type="ECO:0000256" key="3">
    <source>
        <dbReference type="ARBA" id="ARBA00023125"/>
    </source>
</evidence>
<organism evidence="6 7">
    <name type="scientific">Nonomuraea cavernae</name>
    <dbReference type="NCBI Taxonomy" id="2045107"/>
    <lineage>
        <taxon>Bacteria</taxon>
        <taxon>Bacillati</taxon>
        <taxon>Actinomycetota</taxon>
        <taxon>Actinomycetes</taxon>
        <taxon>Streptosporangiales</taxon>
        <taxon>Streptosporangiaceae</taxon>
        <taxon>Nonomuraea</taxon>
    </lineage>
</organism>
<dbReference type="Pfam" id="PF04198">
    <property type="entry name" value="Sugar-bind"/>
    <property type="match status" value="1"/>
</dbReference>
<evidence type="ECO:0000259" key="5">
    <source>
        <dbReference type="Pfam" id="PF04198"/>
    </source>
</evidence>
<dbReference type="Gene3D" id="1.10.10.60">
    <property type="entry name" value="Homeodomain-like"/>
    <property type="match status" value="1"/>
</dbReference>
<protein>
    <submittedName>
        <fullName evidence="6">DNA-binding transcriptional regulator</fullName>
    </submittedName>
</protein>
<dbReference type="Pfam" id="PF13384">
    <property type="entry name" value="HTH_23"/>
    <property type="match status" value="1"/>
</dbReference>
<evidence type="ECO:0000256" key="4">
    <source>
        <dbReference type="ARBA" id="ARBA00023163"/>
    </source>
</evidence>
<accession>A0A917YN56</accession>
<dbReference type="AlphaFoldDB" id="A0A917YN56"/>
<dbReference type="GO" id="GO:0030246">
    <property type="term" value="F:carbohydrate binding"/>
    <property type="evidence" value="ECO:0007669"/>
    <property type="project" value="InterPro"/>
</dbReference>
<reference evidence="6" key="1">
    <citation type="journal article" date="2014" name="Int. J. Syst. Evol. Microbiol.">
        <title>Complete genome sequence of Corynebacterium casei LMG S-19264T (=DSM 44701T), isolated from a smear-ripened cheese.</title>
        <authorList>
            <consortium name="US DOE Joint Genome Institute (JGI-PGF)"/>
            <person name="Walter F."/>
            <person name="Albersmeier A."/>
            <person name="Kalinowski J."/>
            <person name="Ruckert C."/>
        </authorList>
    </citation>
    <scope>NUCLEOTIDE SEQUENCE</scope>
    <source>
        <strain evidence="6">CGMCC 4.7368</strain>
    </source>
</reference>